<proteinExistence type="predicted"/>
<reference evidence="1 2" key="1">
    <citation type="submission" date="2024-01" db="EMBL/GenBank/DDBJ databases">
        <title>Comparative genomics of Cryptococcus and Kwoniella reveals pathogenesis evolution and contrasting modes of karyotype evolution via chromosome fusion or intercentromeric recombination.</title>
        <authorList>
            <person name="Coelho M.A."/>
            <person name="David-Palma M."/>
            <person name="Shea T."/>
            <person name="Bowers K."/>
            <person name="McGinley-Smith S."/>
            <person name="Mohammad A.W."/>
            <person name="Gnirke A."/>
            <person name="Yurkov A.M."/>
            <person name="Nowrousian M."/>
            <person name="Sun S."/>
            <person name="Cuomo C.A."/>
            <person name="Heitman J."/>
        </authorList>
    </citation>
    <scope>NUCLEOTIDE SEQUENCE [LARGE SCALE GENOMIC DNA]</scope>
    <source>
        <strain evidence="1 2">PYCC6329</strain>
    </source>
</reference>
<name>A0AAX4K7A9_9TREE</name>
<dbReference type="GeneID" id="91098891"/>
<keyword evidence="2" id="KW-1185">Reference proteome</keyword>
<dbReference type="RefSeq" id="XP_066080016.1">
    <property type="nucleotide sequence ID" value="XM_066223919.1"/>
</dbReference>
<organism evidence="1 2">
    <name type="scientific">Kwoniella europaea PYCC6329</name>
    <dbReference type="NCBI Taxonomy" id="1423913"/>
    <lineage>
        <taxon>Eukaryota</taxon>
        <taxon>Fungi</taxon>
        <taxon>Dikarya</taxon>
        <taxon>Basidiomycota</taxon>
        <taxon>Agaricomycotina</taxon>
        <taxon>Tremellomycetes</taxon>
        <taxon>Tremellales</taxon>
        <taxon>Cryptococcaceae</taxon>
        <taxon>Kwoniella</taxon>
    </lineage>
</organism>
<dbReference type="EMBL" id="CP144089">
    <property type="protein sequence ID" value="WWD02049.1"/>
    <property type="molecule type" value="Genomic_DNA"/>
</dbReference>
<protein>
    <recommendedName>
        <fullName evidence="3">Pectate lyase</fullName>
    </recommendedName>
</protein>
<evidence type="ECO:0000313" key="1">
    <source>
        <dbReference type="EMBL" id="WWD02049.1"/>
    </source>
</evidence>
<dbReference type="Proteomes" id="UP001358614">
    <property type="component" value="Chromosome 1"/>
</dbReference>
<gene>
    <name evidence="1" type="ORF">V865_000087</name>
</gene>
<evidence type="ECO:0000313" key="2">
    <source>
        <dbReference type="Proteomes" id="UP001358614"/>
    </source>
</evidence>
<accession>A0AAX4K7A9</accession>
<sequence>MHFVGVADAQGSSGLEQINTKVVKVSDDTLGTSRGSTSITELNWSMESTSTGIDCSSATRYVRGHDSV</sequence>
<evidence type="ECO:0008006" key="3">
    <source>
        <dbReference type="Google" id="ProtNLM"/>
    </source>
</evidence>
<dbReference type="AlphaFoldDB" id="A0AAX4K7A9"/>
<dbReference type="KEGG" id="ker:91098891"/>